<evidence type="ECO:0000256" key="4">
    <source>
        <dbReference type="ARBA" id="ARBA00022801"/>
    </source>
</evidence>
<evidence type="ECO:0000256" key="5">
    <source>
        <dbReference type="ARBA" id="ARBA00022825"/>
    </source>
</evidence>
<dbReference type="KEGG" id="aup:AsAng_0031170"/>
<evidence type="ECO:0000259" key="7">
    <source>
        <dbReference type="Pfam" id="PF19955"/>
    </source>
</evidence>
<dbReference type="GO" id="GO:0006508">
    <property type="term" value="P:proteolysis"/>
    <property type="evidence" value="ECO:0007669"/>
    <property type="project" value="UniProtKB-KW"/>
</dbReference>
<evidence type="ECO:0000256" key="6">
    <source>
        <dbReference type="RuleBase" id="RU004296"/>
    </source>
</evidence>
<dbReference type="RefSeq" id="WP_264793467.1">
    <property type="nucleotide sequence ID" value="NZ_AP026867.1"/>
</dbReference>
<dbReference type="Pfam" id="PF13365">
    <property type="entry name" value="Trypsin_2"/>
    <property type="match status" value="1"/>
</dbReference>
<dbReference type="EC" id="3.4.21.-" evidence="6"/>
<reference evidence="8" key="1">
    <citation type="submission" date="2022-09" db="EMBL/GenBank/DDBJ databases">
        <title>Aureispira anguillicida sp. nov., isolated from Leptocephalus of Japanese eel Anguilla japonica.</title>
        <authorList>
            <person name="Yuasa K."/>
            <person name="Mekata T."/>
            <person name="Ikunari K."/>
        </authorList>
    </citation>
    <scope>NUCLEOTIDE SEQUENCE</scope>
    <source>
        <strain evidence="8">EL160426</strain>
    </source>
</reference>
<keyword evidence="9" id="KW-1185">Reference proteome</keyword>
<dbReference type="SUPFAM" id="SSF50494">
    <property type="entry name" value="Trypsin-like serine proteases"/>
    <property type="match status" value="1"/>
</dbReference>
<dbReference type="GO" id="GO:0008236">
    <property type="term" value="F:serine-type peptidase activity"/>
    <property type="evidence" value="ECO:0007669"/>
    <property type="project" value="UniProtKB-KW"/>
</dbReference>
<evidence type="ECO:0000256" key="3">
    <source>
        <dbReference type="ARBA" id="ARBA00022729"/>
    </source>
</evidence>
<dbReference type="InterPro" id="IPR043504">
    <property type="entry name" value="Peptidase_S1_PA_chymotrypsin"/>
</dbReference>
<evidence type="ECO:0000313" key="8">
    <source>
        <dbReference type="EMBL" id="BDS12396.1"/>
    </source>
</evidence>
<keyword evidence="2 6" id="KW-0645">Protease</keyword>
<sequence length="337" mass="38134">MEWTRRLTQLNDTLSDLVPIPDSIPKFVNAAGLKPSMVNFNGTAQDIWCSVIDEAKKQKRIDHLIEAVLEKYPKNPYLLSAKDIDEIDYSFGPKILRWAGVDDDTLEKLTIEGFNTLLPINFLAKGVNISRAVAKIEIKKGRKRDVGTGFLFKVEGIEDLFFMTNNHVLKNKSVIERSKVIFDFEEDIDGNTKASKSFLIDSNGPWYTSPVSELDVTICKLTGDNELNDFGFIQLKEINIDKNDFVNIIQHPGGQMKQIALYHNIVTNTTDRLVQYLTDTMKGSSGAPVFNSDWEVVALHHSGAKGKINEPKLQYAKYRNEGILINNIIKFLKEVHE</sequence>
<keyword evidence="5 6" id="KW-0720">Serine protease</keyword>
<dbReference type="AlphaFoldDB" id="A0A916DT86"/>
<feature type="domain" description="Effector-associated" evidence="7">
    <location>
        <begin position="7"/>
        <end position="78"/>
    </location>
</feature>
<comment type="similarity">
    <text evidence="1 6">Belongs to the peptidase S1B family.</text>
</comment>
<dbReference type="Gene3D" id="2.40.10.10">
    <property type="entry name" value="Trypsin-like serine proteases"/>
    <property type="match status" value="2"/>
</dbReference>
<accession>A0A916DT86</accession>
<dbReference type="Pfam" id="PF19955">
    <property type="entry name" value="EAD1"/>
    <property type="match status" value="1"/>
</dbReference>
<dbReference type="EMBL" id="AP026867">
    <property type="protein sequence ID" value="BDS12396.1"/>
    <property type="molecule type" value="Genomic_DNA"/>
</dbReference>
<evidence type="ECO:0000256" key="1">
    <source>
        <dbReference type="ARBA" id="ARBA00008764"/>
    </source>
</evidence>
<dbReference type="InterPro" id="IPR008256">
    <property type="entry name" value="Peptidase_S1B"/>
</dbReference>
<keyword evidence="4 6" id="KW-0378">Hydrolase</keyword>
<dbReference type="Proteomes" id="UP001060919">
    <property type="component" value="Chromosome"/>
</dbReference>
<dbReference type="PANTHER" id="PTHR36234:SF5">
    <property type="entry name" value="LYSYL ENDOPEPTIDASE"/>
    <property type="match status" value="1"/>
</dbReference>
<dbReference type="InterPro" id="IPR045430">
    <property type="entry name" value="EAD1"/>
</dbReference>
<proteinExistence type="inferred from homology"/>
<evidence type="ECO:0000256" key="2">
    <source>
        <dbReference type="ARBA" id="ARBA00022670"/>
    </source>
</evidence>
<name>A0A916DT86_9BACT</name>
<dbReference type="InterPro" id="IPR009003">
    <property type="entry name" value="Peptidase_S1_PA"/>
</dbReference>
<protein>
    <recommendedName>
        <fullName evidence="6">Serine protease</fullName>
        <ecNumber evidence="6">3.4.21.-</ecNumber>
    </recommendedName>
</protein>
<organism evidence="8 9">
    <name type="scientific">Aureispira anguillae</name>
    <dbReference type="NCBI Taxonomy" id="2864201"/>
    <lineage>
        <taxon>Bacteria</taxon>
        <taxon>Pseudomonadati</taxon>
        <taxon>Bacteroidota</taxon>
        <taxon>Saprospiria</taxon>
        <taxon>Saprospirales</taxon>
        <taxon>Saprospiraceae</taxon>
        <taxon>Aureispira</taxon>
    </lineage>
</organism>
<evidence type="ECO:0000313" key="9">
    <source>
        <dbReference type="Proteomes" id="UP001060919"/>
    </source>
</evidence>
<keyword evidence="3" id="KW-0732">Signal</keyword>
<dbReference type="PANTHER" id="PTHR36234">
    <property type="entry name" value="LYSYL ENDOPEPTIDASE"/>
    <property type="match status" value="1"/>
</dbReference>
<dbReference type="PRINTS" id="PR00839">
    <property type="entry name" value="V8PROTEASE"/>
</dbReference>
<gene>
    <name evidence="8" type="ORF">AsAng_0031170</name>
</gene>